<dbReference type="Gene3D" id="1.10.10.10">
    <property type="entry name" value="Winged helix-like DNA-binding domain superfamily/Winged helix DNA-binding domain"/>
    <property type="match status" value="1"/>
</dbReference>
<dbReference type="CDD" id="cd07377">
    <property type="entry name" value="WHTH_GntR"/>
    <property type="match status" value="1"/>
</dbReference>
<dbReference type="Gene3D" id="1.20.120.530">
    <property type="entry name" value="GntR ligand-binding domain-like"/>
    <property type="match status" value="1"/>
</dbReference>
<proteinExistence type="predicted"/>
<dbReference type="Pfam" id="PF07729">
    <property type="entry name" value="FCD"/>
    <property type="match status" value="1"/>
</dbReference>
<dbReference type="SUPFAM" id="SSF46785">
    <property type="entry name" value="Winged helix' DNA-binding domain"/>
    <property type="match status" value="1"/>
</dbReference>
<keyword evidence="6" id="KW-1185">Reference proteome</keyword>
<keyword evidence="2" id="KW-0238">DNA-binding</keyword>
<dbReference type="Proteomes" id="UP001168540">
    <property type="component" value="Unassembled WGS sequence"/>
</dbReference>
<keyword evidence="3" id="KW-0804">Transcription</keyword>
<gene>
    <name evidence="5" type="ORF">QU481_07915</name>
</gene>
<organism evidence="5 6">
    <name type="scientific">Crenobacter oryzisoli</name>
    <dbReference type="NCBI Taxonomy" id="3056844"/>
    <lineage>
        <taxon>Bacteria</taxon>
        <taxon>Pseudomonadati</taxon>
        <taxon>Pseudomonadota</taxon>
        <taxon>Betaproteobacteria</taxon>
        <taxon>Neisseriales</taxon>
        <taxon>Neisseriaceae</taxon>
        <taxon>Crenobacter</taxon>
    </lineage>
</organism>
<dbReference type="Pfam" id="PF00392">
    <property type="entry name" value="GntR"/>
    <property type="match status" value="1"/>
</dbReference>
<dbReference type="InterPro" id="IPR000524">
    <property type="entry name" value="Tscrpt_reg_HTH_GntR"/>
</dbReference>
<evidence type="ECO:0000256" key="2">
    <source>
        <dbReference type="ARBA" id="ARBA00023125"/>
    </source>
</evidence>
<keyword evidence="1" id="KW-0805">Transcription regulation</keyword>
<dbReference type="SUPFAM" id="SSF48008">
    <property type="entry name" value="GntR ligand-binding domain-like"/>
    <property type="match status" value="1"/>
</dbReference>
<dbReference type="InterPro" id="IPR008920">
    <property type="entry name" value="TF_FadR/GntR_C"/>
</dbReference>
<evidence type="ECO:0000259" key="4">
    <source>
        <dbReference type="PROSITE" id="PS50949"/>
    </source>
</evidence>
<protein>
    <submittedName>
        <fullName evidence="5">GntR family transcriptional regulator</fullName>
    </submittedName>
</protein>
<dbReference type="SMART" id="SM00345">
    <property type="entry name" value="HTH_GNTR"/>
    <property type="match status" value="1"/>
</dbReference>
<dbReference type="InterPro" id="IPR036388">
    <property type="entry name" value="WH-like_DNA-bd_sf"/>
</dbReference>
<comment type="caution">
    <text evidence="5">The sequence shown here is derived from an EMBL/GenBank/DDBJ whole genome shotgun (WGS) entry which is preliminary data.</text>
</comment>
<accession>A0ABT7XM07</accession>
<evidence type="ECO:0000256" key="3">
    <source>
        <dbReference type="ARBA" id="ARBA00023163"/>
    </source>
</evidence>
<name>A0ABT7XM07_9NEIS</name>
<dbReference type="PANTHER" id="PTHR43537:SF49">
    <property type="entry name" value="TRANSCRIPTIONAL REGULATORY PROTEIN"/>
    <property type="match status" value="1"/>
</dbReference>
<dbReference type="EMBL" id="JAUEDK010000010">
    <property type="protein sequence ID" value="MDN0074818.1"/>
    <property type="molecule type" value="Genomic_DNA"/>
</dbReference>
<dbReference type="PANTHER" id="PTHR43537">
    <property type="entry name" value="TRANSCRIPTIONAL REGULATOR, GNTR FAMILY"/>
    <property type="match status" value="1"/>
</dbReference>
<feature type="domain" description="HTH gntR-type" evidence="4">
    <location>
        <begin position="20"/>
        <end position="87"/>
    </location>
</feature>
<evidence type="ECO:0000256" key="1">
    <source>
        <dbReference type="ARBA" id="ARBA00023015"/>
    </source>
</evidence>
<evidence type="ECO:0000313" key="5">
    <source>
        <dbReference type="EMBL" id="MDN0074818.1"/>
    </source>
</evidence>
<dbReference type="RefSeq" id="WP_289829397.1">
    <property type="nucleotide sequence ID" value="NZ_JAUEDK010000010.1"/>
</dbReference>
<dbReference type="PROSITE" id="PS50949">
    <property type="entry name" value="HTH_GNTR"/>
    <property type="match status" value="1"/>
</dbReference>
<dbReference type="SMART" id="SM00895">
    <property type="entry name" value="FCD"/>
    <property type="match status" value="1"/>
</dbReference>
<sequence>MNSDIIETKPKPPETEDVGSLLVDEIVQWVAKAIIEGHLAPGADLNSVELAKRFHTSRTPVREALLILSREGLVEWSPRRRPRVSALSLKEVRELYQLRATLFSMVAVAIVEQATEAQIDELWQVQAELASAAEAGDVDRYFWANVAFRDKELLISNNAVIKQVLDSLRLRTHRLRHLSASLPGRLQRSCTDHERLCQAYRDRDATLASALNRSLVMSALQGVEQAWGEQPVTGRRGESW</sequence>
<dbReference type="InterPro" id="IPR011711">
    <property type="entry name" value="GntR_C"/>
</dbReference>
<evidence type="ECO:0000313" key="6">
    <source>
        <dbReference type="Proteomes" id="UP001168540"/>
    </source>
</evidence>
<reference evidence="5" key="1">
    <citation type="submission" date="2023-06" db="EMBL/GenBank/DDBJ databases">
        <authorList>
            <person name="Zhang S."/>
        </authorList>
    </citation>
    <scope>NUCLEOTIDE SEQUENCE</scope>
    <source>
        <strain evidence="5">SG2303</strain>
    </source>
</reference>
<dbReference type="InterPro" id="IPR036390">
    <property type="entry name" value="WH_DNA-bd_sf"/>
</dbReference>